<sequence length="164" mass="17285">MRRPACLLPSHSARPPTITPNSRLSFLPRTPLPCSLAAVTTNRSANSSLAPAFSSPFCDAGAATTPLLLVCRPSPQARLKTDERQEWTCRVYRSDAAMALGSTTLVLLLMGQVVAAIFSRCFCCGAMLRPGGAQACALILFLSSCGGGVRWSSRSAPCAALVEI</sequence>
<dbReference type="AlphaFoldDB" id="A0A921UG85"/>
<evidence type="ECO:0000313" key="3">
    <source>
        <dbReference type="Proteomes" id="UP000807115"/>
    </source>
</evidence>
<reference evidence="2" key="2">
    <citation type="submission" date="2020-10" db="EMBL/GenBank/DDBJ databases">
        <authorList>
            <person name="Cooper E.A."/>
            <person name="Brenton Z.W."/>
            <person name="Flinn B.S."/>
            <person name="Jenkins J."/>
            <person name="Shu S."/>
            <person name="Flowers D."/>
            <person name="Luo F."/>
            <person name="Wang Y."/>
            <person name="Xia P."/>
            <person name="Barry K."/>
            <person name="Daum C."/>
            <person name="Lipzen A."/>
            <person name="Yoshinaga Y."/>
            <person name="Schmutz J."/>
            <person name="Saski C."/>
            <person name="Vermerris W."/>
            <person name="Kresovich S."/>
        </authorList>
    </citation>
    <scope>NUCLEOTIDE SEQUENCE</scope>
</reference>
<keyword evidence="1" id="KW-1133">Transmembrane helix</keyword>
<comment type="caution">
    <text evidence="2">The sequence shown here is derived from an EMBL/GenBank/DDBJ whole genome shotgun (WGS) entry which is preliminary data.</text>
</comment>
<protein>
    <submittedName>
        <fullName evidence="2">Uncharacterized protein</fullName>
    </submittedName>
</protein>
<organism evidence="2 3">
    <name type="scientific">Sorghum bicolor</name>
    <name type="common">Sorghum</name>
    <name type="synonym">Sorghum vulgare</name>
    <dbReference type="NCBI Taxonomy" id="4558"/>
    <lineage>
        <taxon>Eukaryota</taxon>
        <taxon>Viridiplantae</taxon>
        <taxon>Streptophyta</taxon>
        <taxon>Embryophyta</taxon>
        <taxon>Tracheophyta</taxon>
        <taxon>Spermatophyta</taxon>
        <taxon>Magnoliopsida</taxon>
        <taxon>Liliopsida</taxon>
        <taxon>Poales</taxon>
        <taxon>Poaceae</taxon>
        <taxon>PACMAD clade</taxon>
        <taxon>Panicoideae</taxon>
        <taxon>Andropogonodae</taxon>
        <taxon>Andropogoneae</taxon>
        <taxon>Sorghinae</taxon>
        <taxon>Sorghum</taxon>
    </lineage>
</organism>
<name>A0A921UG85_SORBI</name>
<proteinExistence type="predicted"/>
<evidence type="ECO:0000313" key="2">
    <source>
        <dbReference type="EMBL" id="KAG0530518.1"/>
    </source>
</evidence>
<accession>A0A921UG85</accession>
<gene>
    <name evidence="2" type="ORF">BDA96_05G193600</name>
</gene>
<reference evidence="2" key="1">
    <citation type="journal article" date="2019" name="BMC Genomics">
        <title>A new reference genome for Sorghum bicolor reveals high levels of sequence similarity between sweet and grain genotypes: implications for the genetics of sugar metabolism.</title>
        <authorList>
            <person name="Cooper E.A."/>
            <person name="Brenton Z.W."/>
            <person name="Flinn B.S."/>
            <person name="Jenkins J."/>
            <person name="Shu S."/>
            <person name="Flowers D."/>
            <person name="Luo F."/>
            <person name="Wang Y."/>
            <person name="Xia P."/>
            <person name="Barry K."/>
            <person name="Daum C."/>
            <person name="Lipzen A."/>
            <person name="Yoshinaga Y."/>
            <person name="Schmutz J."/>
            <person name="Saski C."/>
            <person name="Vermerris W."/>
            <person name="Kresovich S."/>
        </authorList>
    </citation>
    <scope>NUCLEOTIDE SEQUENCE</scope>
</reference>
<dbReference type="EMBL" id="CM027684">
    <property type="protein sequence ID" value="KAG0530518.1"/>
    <property type="molecule type" value="Genomic_DNA"/>
</dbReference>
<dbReference type="Proteomes" id="UP000807115">
    <property type="component" value="Chromosome 5"/>
</dbReference>
<evidence type="ECO:0000256" key="1">
    <source>
        <dbReference type="SAM" id="Phobius"/>
    </source>
</evidence>
<feature type="transmembrane region" description="Helical" evidence="1">
    <location>
        <begin position="96"/>
        <end position="118"/>
    </location>
</feature>
<keyword evidence="1" id="KW-0472">Membrane</keyword>
<keyword evidence="1" id="KW-0812">Transmembrane</keyword>